<evidence type="ECO:0000313" key="5">
    <source>
        <dbReference type="EMBL" id="KAK1395782.1"/>
    </source>
</evidence>
<feature type="coiled-coil region" evidence="3">
    <location>
        <begin position="344"/>
        <end position="385"/>
    </location>
</feature>
<feature type="compositionally biased region" description="Low complexity" evidence="4">
    <location>
        <begin position="228"/>
        <end position="237"/>
    </location>
</feature>
<dbReference type="GO" id="GO:0009903">
    <property type="term" value="P:chloroplast avoidance movement"/>
    <property type="evidence" value="ECO:0007669"/>
    <property type="project" value="TreeGrafter"/>
</dbReference>
<comment type="similarity">
    <text evidence="1">Belongs to the WEB family.</text>
</comment>
<evidence type="ECO:0000256" key="4">
    <source>
        <dbReference type="SAM" id="MobiDB-lite"/>
    </source>
</evidence>
<keyword evidence="6" id="KW-1185">Reference proteome</keyword>
<dbReference type="AlphaFoldDB" id="A0AAD8J162"/>
<evidence type="ECO:0000256" key="3">
    <source>
        <dbReference type="SAM" id="Coils"/>
    </source>
</evidence>
<reference evidence="5" key="1">
    <citation type="submission" date="2023-02" db="EMBL/GenBank/DDBJ databases">
        <title>Genome of toxic invasive species Heracleum sosnowskyi carries increased number of genes despite the absence of recent whole-genome duplications.</title>
        <authorList>
            <person name="Schelkunov M."/>
            <person name="Shtratnikova V."/>
            <person name="Makarenko M."/>
            <person name="Klepikova A."/>
            <person name="Omelchenko D."/>
            <person name="Novikova G."/>
            <person name="Obukhova E."/>
            <person name="Bogdanov V."/>
            <person name="Penin A."/>
            <person name="Logacheva M."/>
        </authorList>
    </citation>
    <scope>NUCLEOTIDE SEQUENCE</scope>
    <source>
        <strain evidence="5">Hsosn_3</strain>
        <tissue evidence="5">Leaf</tissue>
    </source>
</reference>
<dbReference type="GO" id="GO:0005829">
    <property type="term" value="C:cytosol"/>
    <property type="evidence" value="ECO:0007669"/>
    <property type="project" value="TreeGrafter"/>
</dbReference>
<feature type="region of interest" description="Disordered" evidence="4">
    <location>
        <begin position="881"/>
        <end position="910"/>
    </location>
</feature>
<evidence type="ECO:0000256" key="2">
    <source>
        <dbReference type="ARBA" id="ARBA00023054"/>
    </source>
</evidence>
<dbReference type="InterPro" id="IPR008545">
    <property type="entry name" value="Web"/>
</dbReference>
<evidence type="ECO:0000256" key="1">
    <source>
        <dbReference type="ARBA" id="ARBA00005485"/>
    </source>
</evidence>
<evidence type="ECO:0000313" key="6">
    <source>
        <dbReference type="Proteomes" id="UP001237642"/>
    </source>
</evidence>
<dbReference type="GO" id="GO:0009904">
    <property type="term" value="P:chloroplast accumulation movement"/>
    <property type="evidence" value="ECO:0007669"/>
    <property type="project" value="TreeGrafter"/>
</dbReference>
<accession>A0AAD8J162</accession>
<dbReference type="Proteomes" id="UP001237642">
    <property type="component" value="Unassembled WGS sequence"/>
</dbReference>
<keyword evidence="2 3" id="KW-0175">Coiled coil</keyword>
<feature type="compositionally biased region" description="Polar residues" evidence="4">
    <location>
        <begin position="156"/>
        <end position="197"/>
    </location>
</feature>
<gene>
    <name evidence="5" type="ORF">POM88_005645</name>
</gene>
<feature type="region of interest" description="Disordered" evidence="4">
    <location>
        <begin position="843"/>
        <end position="868"/>
    </location>
</feature>
<dbReference type="Pfam" id="PF05701">
    <property type="entry name" value="WEMBL"/>
    <property type="match status" value="1"/>
</dbReference>
<organism evidence="5 6">
    <name type="scientific">Heracleum sosnowskyi</name>
    <dbReference type="NCBI Taxonomy" id="360622"/>
    <lineage>
        <taxon>Eukaryota</taxon>
        <taxon>Viridiplantae</taxon>
        <taxon>Streptophyta</taxon>
        <taxon>Embryophyta</taxon>
        <taxon>Tracheophyta</taxon>
        <taxon>Spermatophyta</taxon>
        <taxon>Magnoliopsida</taxon>
        <taxon>eudicotyledons</taxon>
        <taxon>Gunneridae</taxon>
        <taxon>Pentapetalae</taxon>
        <taxon>asterids</taxon>
        <taxon>campanulids</taxon>
        <taxon>Apiales</taxon>
        <taxon>Apiaceae</taxon>
        <taxon>Apioideae</taxon>
        <taxon>apioid superclade</taxon>
        <taxon>Tordylieae</taxon>
        <taxon>Tordyliinae</taxon>
        <taxon>Heracleum</taxon>
    </lineage>
</organism>
<name>A0AAD8J162_9APIA</name>
<feature type="coiled-coil region" evidence="3">
    <location>
        <begin position="801"/>
        <end position="842"/>
    </location>
</feature>
<dbReference type="PANTHER" id="PTHR32054:SF31">
    <property type="entry name" value="PROTEIN WEAK CHLOROPLAST MOVEMENT UNDER BLUE LIGHT 1"/>
    <property type="match status" value="1"/>
</dbReference>
<feature type="compositionally biased region" description="Basic and acidic residues" evidence="4">
    <location>
        <begin position="216"/>
        <end position="225"/>
    </location>
</feature>
<sequence>MGWFPGFDFVLFLVIQGTYSTFLRILASESKDQPYDEVPKSNDTSVKLEPELHVSVLGGSKLVNVQDPSETMTPQKDQGLPVENTVAETAQNHESFVDAYPKLKVRTYSSDAISYEQKVPENELQGSVAIYPQLKVLQDISDEPLLEQEAAVPLSNYETPTDPQDENNVPCSSEINSMSQQSPLEGSLVSSNDTKQLNVADRPITVEQDASSASVREPDMVKFEGELMESSSSIMSEAKPNSNFPLLKEDGSSSQVMETESYHHGQTSDETSQALVNSDVGYIDTTAPFESVKEAVSKFGGIVDWKAHRVHTVEKRKVIEEELKSVNQEIPWLRKQSEAAEDSKTKVLKELDSTKRLIEELKLNLERAQIEERQAKQDSELANLRVVEMKQGIANEVSVAAKAQFEVARARHVAALSELETVKEELSTVRKDYDKLVIEKNLAVEKAEAALSASKEIEKTVEDLTIELIATKDSLESAHAAHLEAEEHKLGAAMALEQDTLNWEKELKQAEEELKKLNQKILSAKDLKSELDTASALLRDVKAELAAYMDSKLNQESEEHSNGDVVGQEKKTHSDIQAAASLAKKNLEEVKLNIEKATDEIKLLELAATSLKLQLESEKSELATLRQREGMASVAVASIEAELNRTKNEIAMVQVKEREAREKMVELPKQLQKAAEEADQAKSLAQAANEELRKAQEELERAKAGASTVQSRLLATQKEIEAAKASEKLAVAAINALQESESAQTLNNNDTPSGVTITLEEYFELSKQAHEAEEQAKKRVVDALSLIETAKESELRNLSKLEKVTSELAAEKDTLEIAREKADKAREGKMGIEQELRKWRAEHEQRRKAGESIPGAVYPSKSPRPSFEVRKETNYFDQAPNTAATHYMQSPKAYEHSNTETDTSPDVKVLKKKKRSVFPRFLMFLTKKKKHPHSH</sequence>
<comment type="caution">
    <text evidence="5">The sequence shown here is derived from an EMBL/GenBank/DDBJ whole genome shotgun (WGS) entry which is preliminary data.</text>
</comment>
<protein>
    <submittedName>
        <fullName evidence="5">Protein WEAK CHLOROPLAST MOVEMENT UNDER BLUE LIGHT 1-like</fullName>
    </submittedName>
</protein>
<reference evidence="5" key="2">
    <citation type="submission" date="2023-05" db="EMBL/GenBank/DDBJ databases">
        <authorList>
            <person name="Schelkunov M.I."/>
        </authorList>
    </citation>
    <scope>NUCLEOTIDE SEQUENCE</scope>
    <source>
        <strain evidence="5">Hsosn_3</strain>
        <tissue evidence="5">Leaf</tissue>
    </source>
</reference>
<feature type="coiled-coil region" evidence="3">
    <location>
        <begin position="493"/>
        <end position="544"/>
    </location>
</feature>
<feature type="region of interest" description="Disordered" evidence="4">
    <location>
        <begin position="156"/>
        <end position="271"/>
    </location>
</feature>
<dbReference type="PANTHER" id="PTHR32054">
    <property type="entry name" value="HEAVY CHAIN, PUTATIVE, EXPRESSED-RELATED-RELATED"/>
    <property type="match status" value="1"/>
</dbReference>
<feature type="coiled-coil region" evidence="3">
    <location>
        <begin position="580"/>
        <end position="712"/>
    </location>
</feature>
<dbReference type="EMBL" id="JAUIZM010000002">
    <property type="protein sequence ID" value="KAK1395782.1"/>
    <property type="molecule type" value="Genomic_DNA"/>
</dbReference>
<proteinExistence type="inferred from homology"/>